<dbReference type="EMBL" id="OX395142">
    <property type="protein sequence ID" value="CAI5796755.1"/>
    <property type="molecule type" value="Genomic_DNA"/>
</dbReference>
<evidence type="ECO:0000313" key="1">
    <source>
        <dbReference type="EMBL" id="CAI5796755.1"/>
    </source>
</evidence>
<organism evidence="1 2">
    <name type="scientific">Podarcis lilfordi</name>
    <name type="common">Lilford's wall lizard</name>
    <dbReference type="NCBI Taxonomy" id="74358"/>
    <lineage>
        <taxon>Eukaryota</taxon>
        <taxon>Metazoa</taxon>
        <taxon>Chordata</taxon>
        <taxon>Craniata</taxon>
        <taxon>Vertebrata</taxon>
        <taxon>Euteleostomi</taxon>
        <taxon>Lepidosauria</taxon>
        <taxon>Squamata</taxon>
        <taxon>Bifurcata</taxon>
        <taxon>Unidentata</taxon>
        <taxon>Episquamata</taxon>
        <taxon>Laterata</taxon>
        <taxon>Lacertibaenia</taxon>
        <taxon>Lacertidae</taxon>
        <taxon>Podarcis</taxon>
    </lineage>
</organism>
<dbReference type="Proteomes" id="UP001178461">
    <property type="component" value="Chromosome 17"/>
</dbReference>
<protein>
    <submittedName>
        <fullName evidence="1">Uncharacterized protein</fullName>
    </submittedName>
</protein>
<evidence type="ECO:0000313" key="2">
    <source>
        <dbReference type="Proteomes" id="UP001178461"/>
    </source>
</evidence>
<reference evidence="1" key="1">
    <citation type="submission" date="2022-12" db="EMBL/GenBank/DDBJ databases">
        <authorList>
            <person name="Alioto T."/>
            <person name="Alioto T."/>
            <person name="Gomez Garrido J."/>
        </authorList>
    </citation>
    <scope>NUCLEOTIDE SEQUENCE</scope>
</reference>
<proteinExistence type="predicted"/>
<dbReference type="AlphaFoldDB" id="A0AA35LI84"/>
<accession>A0AA35LI84</accession>
<keyword evidence="2" id="KW-1185">Reference proteome</keyword>
<sequence length="140" mass="15948">MELEAKTNDLTILVHNQGYDDVTVAVSARPIYKLLDGNVVFFWLQWLWSSIATTNVGPKAKKKVNTVTSWNMITHQLGSWGWRLYNITVRRKVDGYVATCTTPLDCTWIVEERGIHQEGAAERNYCKFESPANSQQISIV</sequence>
<name>A0AA35LI84_9SAUR</name>
<gene>
    <name evidence="1" type="ORF">PODLI_1B034949</name>
</gene>